<dbReference type="Proteomes" id="UP001176806">
    <property type="component" value="Unassembled WGS sequence"/>
</dbReference>
<accession>A0ABT8WP09</accession>
<comment type="caution">
    <text evidence="2">The sequence shown here is derived from an EMBL/GenBank/DDBJ whole genome shotgun (WGS) entry which is preliminary data.</text>
</comment>
<evidence type="ECO:0000313" key="2">
    <source>
        <dbReference type="EMBL" id="MDO5974896.1"/>
    </source>
</evidence>
<proteinExistence type="predicted"/>
<evidence type="ECO:0008006" key="4">
    <source>
        <dbReference type="Google" id="ProtNLM"/>
    </source>
</evidence>
<sequence length="127" mass="14765">MSLNSIIKKGLISVYIPLICIVILCVLIFRAVAENIPITIAFIISIFIGWIWWSYKIVKWKYQAFSKLNVNESHQLYIKAIESGLIWPTGSVFNKTEIWTKKDRLKWSAIDPEIQEIFSDKMNNSNI</sequence>
<keyword evidence="1" id="KW-1133">Transmembrane helix</keyword>
<organism evidence="2 3">
    <name type="scientific">Flavivirga jejuensis</name>
    <dbReference type="NCBI Taxonomy" id="870487"/>
    <lineage>
        <taxon>Bacteria</taxon>
        <taxon>Pseudomonadati</taxon>
        <taxon>Bacteroidota</taxon>
        <taxon>Flavobacteriia</taxon>
        <taxon>Flavobacteriales</taxon>
        <taxon>Flavobacteriaceae</taxon>
        <taxon>Flavivirga</taxon>
    </lineage>
</organism>
<reference evidence="2" key="1">
    <citation type="submission" date="2023-07" db="EMBL/GenBank/DDBJ databases">
        <title>Two novel species in the genus Flavivirga.</title>
        <authorList>
            <person name="Kwon K."/>
        </authorList>
    </citation>
    <scope>NUCLEOTIDE SEQUENCE</scope>
    <source>
        <strain evidence="2">KACC 14158</strain>
    </source>
</reference>
<keyword evidence="1" id="KW-0472">Membrane</keyword>
<keyword evidence="1" id="KW-0812">Transmembrane</keyword>
<feature type="transmembrane region" description="Helical" evidence="1">
    <location>
        <begin position="12"/>
        <end position="32"/>
    </location>
</feature>
<feature type="transmembrane region" description="Helical" evidence="1">
    <location>
        <begin position="38"/>
        <end position="58"/>
    </location>
</feature>
<name>A0ABT8WP09_9FLAO</name>
<protein>
    <recommendedName>
        <fullName evidence="4">PH (Pleckstrin Homology) domain-containing protein</fullName>
    </recommendedName>
</protein>
<keyword evidence="3" id="KW-1185">Reference proteome</keyword>
<evidence type="ECO:0000313" key="3">
    <source>
        <dbReference type="Proteomes" id="UP001176806"/>
    </source>
</evidence>
<evidence type="ECO:0000256" key="1">
    <source>
        <dbReference type="SAM" id="Phobius"/>
    </source>
</evidence>
<dbReference type="RefSeq" id="WP_303302042.1">
    <property type="nucleotide sequence ID" value="NZ_BAABDA010000018.1"/>
</dbReference>
<gene>
    <name evidence="2" type="ORF">Q4Q40_11925</name>
</gene>
<dbReference type="EMBL" id="JAUOEL010000004">
    <property type="protein sequence ID" value="MDO5974896.1"/>
    <property type="molecule type" value="Genomic_DNA"/>
</dbReference>